<evidence type="ECO:0000256" key="5">
    <source>
        <dbReference type="ARBA" id="ARBA00022692"/>
    </source>
</evidence>
<name>A0A1H7KRE1_9GAMM</name>
<dbReference type="CDD" id="cd06163">
    <property type="entry name" value="S2P-M50_PDZ_RseP-like"/>
    <property type="match status" value="2"/>
</dbReference>
<dbReference type="PANTHER" id="PTHR42837">
    <property type="entry name" value="REGULATOR OF SIGMA-E PROTEASE RSEP"/>
    <property type="match status" value="1"/>
</dbReference>
<evidence type="ECO:0000256" key="10">
    <source>
        <dbReference type="ARBA" id="ARBA00023136"/>
    </source>
</evidence>
<dbReference type="Pfam" id="PF02163">
    <property type="entry name" value="Peptidase_M50"/>
    <property type="match status" value="1"/>
</dbReference>
<evidence type="ECO:0000256" key="2">
    <source>
        <dbReference type="ARBA" id="ARBA00004141"/>
    </source>
</evidence>
<evidence type="ECO:0000256" key="11">
    <source>
        <dbReference type="RuleBase" id="RU362031"/>
    </source>
</evidence>
<dbReference type="InterPro" id="IPR001478">
    <property type="entry name" value="PDZ"/>
</dbReference>
<dbReference type="Proteomes" id="UP000199256">
    <property type="component" value="Unassembled WGS sequence"/>
</dbReference>
<dbReference type="GO" id="GO:0016020">
    <property type="term" value="C:membrane"/>
    <property type="evidence" value="ECO:0007669"/>
    <property type="project" value="UniProtKB-SubCell"/>
</dbReference>
<proteinExistence type="inferred from homology"/>
<evidence type="ECO:0000256" key="9">
    <source>
        <dbReference type="ARBA" id="ARBA00023049"/>
    </source>
</evidence>
<dbReference type="RefSeq" id="WP_090252710.1">
    <property type="nucleotide sequence ID" value="NZ_FOAA01000006.1"/>
</dbReference>
<keyword evidence="6 11" id="KW-0378">Hydrolase</keyword>
<feature type="transmembrane region" description="Helical" evidence="11">
    <location>
        <begin position="99"/>
        <end position="122"/>
    </location>
</feature>
<feature type="transmembrane region" description="Helical" evidence="11">
    <location>
        <begin position="6"/>
        <end position="28"/>
    </location>
</feature>
<dbReference type="GO" id="GO:0006508">
    <property type="term" value="P:proteolysis"/>
    <property type="evidence" value="ECO:0007669"/>
    <property type="project" value="UniProtKB-KW"/>
</dbReference>
<feature type="domain" description="PDZ" evidence="12">
    <location>
        <begin position="228"/>
        <end position="256"/>
    </location>
</feature>
<keyword evidence="10 11" id="KW-0472">Membrane</keyword>
<keyword evidence="4 13" id="KW-0645">Protease</keyword>
<dbReference type="Pfam" id="PF17820">
    <property type="entry name" value="PDZ_6"/>
    <property type="match status" value="1"/>
</dbReference>
<keyword evidence="14" id="KW-1185">Reference proteome</keyword>
<evidence type="ECO:0000313" key="13">
    <source>
        <dbReference type="EMBL" id="SEK88497.1"/>
    </source>
</evidence>
<dbReference type="SUPFAM" id="SSF50156">
    <property type="entry name" value="PDZ domain-like"/>
    <property type="match status" value="2"/>
</dbReference>
<dbReference type="InterPro" id="IPR004387">
    <property type="entry name" value="Pept_M50_Zn"/>
</dbReference>
<dbReference type="InterPro" id="IPR041489">
    <property type="entry name" value="PDZ_6"/>
</dbReference>
<evidence type="ECO:0000256" key="6">
    <source>
        <dbReference type="ARBA" id="ARBA00022801"/>
    </source>
</evidence>
<comment type="cofactor">
    <cofactor evidence="1 11">
        <name>Zn(2+)</name>
        <dbReference type="ChEBI" id="CHEBI:29105"/>
    </cofactor>
</comment>
<comment type="subcellular location">
    <subcellularLocation>
        <location evidence="2">Membrane</location>
        <topology evidence="2">Multi-pass membrane protein</topology>
    </subcellularLocation>
</comment>
<organism evidence="13 14">
    <name type="scientific">Ectothiorhodospira marina</name>
    <dbReference type="NCBI Taxonomy" id="1396821"/>
    <lineage>
        <taxon>Bacteria</taxon>
        <taxon>Pseudomonadati</taxon>
        <taxon>Pseudomonadota</taxon>
        <taxon>Gammaproteobacteria</taxon>
        <taxon>Chromatiales</taxon>
        <taxon>Ectothiorhodospiraceae</taxon>
        <taxon>Ectothiorhodospira</taxon>
    </lineage>
</organism>
<evidence type="ECO:0000256" key="1">
    <source>
        <dbReference type="ARBA" id="ARBA00001947"/>
    </source>
</evidence>
<dbReference type="AlphaFoldDB" id="A0A1H7KRE1"/>
<dbReference type="PANTHER" id="PTHR42837:SF2">
    <property type="entry name" value="MEMBRANE METALLOPROTEASE ARASP2, CHLOROPLASTIC-RELATED"/>
    <property type="match status" value="1"/>
</dbReference>
<keyword evidence="11" id="KW-0479">Metal-binding</keyword>
<dbReference type="EMBL" id="FOAA01000006">
    <property type="protein sequence ID" value="SEK88497.1"/>
    <property type="molecule type" value="Genomic_DNA"/>
</dbReference>
<dbReference type="EC" id="3.4.24.-" evidence="11"/>
<evidence type="ECO:0000256" key="4">
    <source>
        <dbReference type="ARBA" id="ARBA00022670"/>
    </source>
</evidence>
<dbReference type="STRING" id="1396821.SAMN05444515_10669"/>
<reference evidence="14" key="1">
    <citation type="submission" date="2016-10" db="EMBL/GenBank/DDBJ databases">
        <authorList>
            <person name="Varghese N."/>
            <person name="Submissions S."/>
        </authorList>
    </citation>
    <scope>NUCLEOTIDE SEQUENCE [LARGE SCALE GENOMIC DNA]</scope>
    <source>
        <strain evidence="14">DSM 241</strain>
    </source>
</reference>
<evidence type="ECO:0000313" key="14">
    <source>
        <dbReference type="Proteomes" id="UP000199256"/>
    </source>
</evidence>
<evidence type="ECO:0000259" key="12">
    <source>
        <dbReference type="PROSITE" id="PS50106"/>
    </source>
</evidence>
<dbReference type="PROSITE" id="PS50106">
    <property type="entry name" value="PDZ"/>
    <property type="match status" value="1"/>
</dbReference>
<dbReference type="GO" id="GO:0004222">
    <property type="term" value="F:metalloendopeptidase activity"/>
    <property type="evidence" value="ECO:0007669"/>
    <property type="project" value="InterPro"/>
</dbReference>
<gene>
    <name evidence="13" type="ORF">SAMN05444515_10669</name>
</gene>
<dbReference type="InterPro" id="IPR036034">
    <property type="entry name" value="PDZ_sf"/>
</dbReference>
<keyword evidence="7 11" id="KW-0862">Zinc</keyword>
<keyword evidence="9 11" id="KW-0482">Metalloprotease</keyword>
<accession>A0A1H7KRE1</accession>
<dbReference type="OrthoDB" id="9782003at2"/>
<dbReference type="Gene3D" id="2.30.42.10">
    <property type="match status" value="2"/>
</dbReference>
<dbReference type="NCBIfam" id="TIGR00054">
    <property type="entry name" value="RIP metalloprotease RseP"/>
    <property type="match status" value="1"/>
</dbReference>
<dbReference type="SMART" id="SM00228">
    <property type="entry name" value="PDZ"/>
    <property type="match status" value="2"/>
</dbReference>
<protein>
    <recommendedName>
        <fullName evidence="11">Zinc metalloprotease</fullName>
        <ecNumber evidence="11">3.4.24.-</ecNumber>
    </recommendedName>
</protein>
<feature type="transmembrane region" description="Helical" evidence="11">
    <location>
        <begin position="427"/>
        <end position="445"/>
    </location>
</feature>
<feature type="transmembrane region" description="Helical" evidence="11">
    <location>
        <begin position="368"/>
        <end position="389"/>
    </location>
</feature>
<dbReference type="InterPro" id="IPR008915">
    <property type="entry name" value="Peptidase_M50"/>
</dbReference>
<evidence type="ECO:0000256" key="8">
    <source>
        <dbReference type="ARBA" id="ARBA00022989"/>
    </source>
</evidence>
<evidence type="ECO:0000256" key="7">
    <source>
        <dbReference type="ARBA" id="ARBA00022833"/>
    </source>
</evidence>
<evidence type="ECO:0000256" key="3">
    <source>
        <dbReference type="ARBA" id="ARBA00007931"/>
    </source>
</evidence>
<dbReference type="GO" id="GO:0046872">
    <property type="term" value="F:metal ion binding"/>
    <property type="evidence" value="ECO:0007669"/>
    <property type="project" value="UniProtKB-KW"/>
</dbReference>
<sequence>MTFLISVLAFVVAIGLLVTVHEFGHYWVARRCGVKVLRFSVGFGRPLWRRVAGRDRTEYVIAAIPLGGYVKMLDEREEPVADKDLPRAFNRQSVWRRMAIVIAGPTANFLFAIAAFTLMFIVGVTGVKPLVGEVMPGSLADQAGFERQDEVLRVEDQSTPTWELVALNLLEKGLDAREVEVLVRTAGGQEVWRTLDLTDRRQLLADGALLDKLGIEAWRPWSEPVFGEVLAEGPAARAGVQTGDRILSVDGVSLSSWAAWVDHVRARPGETLEVRVERDGSPVTLTLQTEVHEEEGERIGRISAWPHVDNEAAEAMQRQVRYGPFQAIALGVERTWDMSVLTLRVMWRLITGEAAASNIAGPVSIAEYAGVSAVIGLSAFLSFLAIVSLSLGIINLLPVPILDGGHLLYYVVEIIKGSPVSQTAEAIGQRIGLVMIAMLMTLAFYNDFMRILG</sequence>
<keyword evidence="8 11" id="KW-1133">Transmembrane helix</keyword>
<keyword evidence="5 11" id="KW-0812">Transmembrane</keyword>
<dbReference type="CDD" id="cd23081">
    <property type="entry name" value="cpPDZ_EcRseP-like"/>
    <property type="match status" value="1"/>
</dbReference>
<comment type="similarity">
    <text evidence="3 11">Belongs to the peptidase M50B family.</text>
</comment>
<feature type="transmembrane region" description="Helical" evidence="11">
    <location>
        <begin position="396"/>
        <end position="415"/>
    </location>
</feature>